<evidence type="ECO:0000256" key="2">
    <source>
        <dbReference type="ARBA" id="ARBA00008829"/>
    </source>
</evidence>
<dbReference type="OrthoDB" id="9765462at2"/>
<comment type="caution">
    <text evidence="7">The sequence shown here is derived from an EMBL/GenBank/DDBJ whole genome shotgun (WGS) entry which is preliminary data.</text>
</comment>
<dbReference type="EC" id="3.5.2.2" evidence="7"/>
<evidence type="ECO:0000313" key="8">
    <source>
        <dbReference type="Proteomes" id="UP000309676"/>
    </source>
</evidence>
<comment type="PTM">
    <text evidence="5">Carbamylation allows a single lysine to coordinate two divalent metal cations.</text>
</comment>
<dbReference type="FunFam" id="3.20.20.140:FF:000174">
    <property type="entry name" value="Dihydropyrimidinase-related protein 2"/>
    <property type="match status" value="1"/>
</dbReference>
<dbReference type="Proteomes" id="UP000309676">
    <property type="component" value="Unassembled WGS sequence"/>
</dbReference>
<dbReference type="PANTHER" id="PTHR11647:SF1">
    <property type="entry name" value="COLLAPSIN RESPONSE MEDIATOR PROTEIN"/>
    <property type="match status" value="1"/>
</dbReference>
<name>A0A5R9GKD5_9BACL</name>
<dbReference type="EMBL" id="VCIW01000001">
    <property type="protein sequence ID" value="TLS54034.1"/>
    <property type="molecule type" value="Genomic_DNA"/>
</dbReference>
<feature type="domain" description="Amidohydrolase-related" evidence="6">
    <location>
        <begin position="50"/>
        <end position="430"/>
    </location>
</feature>
<dbReference type="RefSeq" id="WP_138191746.1">
    <property type="nucleotide sequence ID" value="NZ_VCIW01000001.1"/>
</dbReference>
<organism evidence="7 8">
    <name type="scientific">Paenibacillus antri</name>
    <dbReference type="NCBI Taxonomy" id="2582848"/>
    <lineage>
        <taxon>Bacteria</taxon>
        <taxon>Bacillati</taxon>
        <taxon>Bacillota</taxon>
        <taxon>Bacilli</taxon>
        <taxon>Bacillales</taxon>
        <taxon>Paenibacillaceae</taxon>
        <taxon>Paenibacillus</taxon>
    </lineage>
</organism>
<dbReference type="InterPro" id="IPR050378">
    <property type="entry name" value="Metallo-dep_Hydrolases_sf"/>
</dbReference>
<dbReference type="Pfam" id="PF01979">
    <property type="entry name" value="Amidohydro_1"/>
    <property type="match status" value="1"/>
</dbReference>
<dbReference type="GO" id="GO:0046872">
    <property type="term" value="F:metal ion binding"/>
    <property type="evidence" value="ECO:0007669"/>
    <property type="project" value="UniProtKB-KW"/>
</dbReference>
<keyword evidence="4 7" id="KW-0378">Hydrolase</keyword>
<keyword evidence="3" id="KW-0479">Metal-binding</keyword>
<dbReference type="InterPro" id="IPR011059">
    <property type="entry name" value="Metal-dep_hydrolase_composite"/>
</dbReference>
<dbReference type="PANTHER" id="PTHR11647">
    <property type="entry name" value="HYDRANTOINASE/DIHYDROPYRIMIDINASE FAMILY MEMBER"/>
    <property type="match status" value="1"/>
</dbReference>
<accession>A0A5R9GKD5</accession>
<protein>
    <submittedName>
        <fullName evidence="7">Dihydropyrimidinase</fullName>
        <ecNumber evidence="7">3.5.2.2</ecNumber>
    </submittedName>
</protein>
<dbReference type="AlphaFoldDB" id="A0A5R9GKD5"/>
<comment type="similarity">
    <text evidence="2">Belongs to the metallo-dependent hydrolases superfamily. Hydantoinase/dihydropyrimidinase family.</text>
</comment>
<gene>
    <name evidence="7" type="primary">hydA</name>
    <name evidence="7" type="ORF">FE782_01400</name>
</gene>
<dbReference type="InterPro" id="IPR011778">
    <property type="entry name" value="Hydantoinase/dihydroPyrase"/>
</dbReference>
<keyword evidence="8" id="KW-1185">Reference proteome</keyword>
<reference evidence="7 8" key="1">
    <citation type="submission" date="2019-05" db="EMBL/GenBank/DDBJ databases">
        <authorList>
            <person name="Narsing Rao M.P."/>
            <person name="Li W.J."/>
        </authorList>
    </citation>
    <scope>NUCLEOTIDE SEQUENCE [LARGE SCALE GENOMIC DNA]</scope>
    <source>
        <strain evidence="7 8">SYSU_K30003</strain>
    </source>
</reference>
<dbReference type="Gene3D" id="2.30.40.10">
    <property type="entry name" value="Urease, subunit C, domain 1"/>
    <property type="match status" value="1"/>
</dbReference>
<dbReference type="CDD" id="cd01314">
    <property type="entry name" value="D-HYD"/>
    <property type="match status" value="1"/>
</dbReference>
<comment type="cofactor">
    <cofactor evidence="1">
        <name>Zn(2+)</name>
        <dbReference type="ChEBI" id="CHEBI:29105"/>
    </cofactor>
</comment>
<dbReference type="Gene3D" id="3.20.20.140">
    <property type="entry name" value="Metal-dependent hydrolases"/>
    <property type="match status" value="1"/>
</dbReference>
<evidence type="ECO:0000256" key="3">
    <source>
        <dbReference type="ARBA" id="ARBA00022723"/>
    </source>
</evidence>
<dbReference type="NCBIfam" id="TIGR02033">
    <property type="entry name" value="D-hydantoinase"/>
    <property type="match status" value="1"/>
</dbReference>
<dbReference type="GO" id="GO:0005829">
    <property type="term" value="C:cytosol"/>
    <property type="evidence" value="ECO:0007669"/>
    <property type="project" value="TreeGrafter"/>
</dbReference>
<evidence type="ECO:0000256" key="1">
    <source>
        <dbReference type="ARBA" id="ARBA00001947"/>
    </source>
</evidence>
<evidence type="ECO:0000259" key="6">
    <source>
        <dbReference type="Pfam" id="PF01979"/>
    </source>
</evidence>
<dbReference type="SUPFAM" id="SSF51556">
    <property type="entry name" value="Metallo-dependent hydrolases"/>
    <property type="match status" value="1"/>
</dbReference>
<evidence type="ECO:0000313" key="7">
    <source>
        <dbReference type="EMBL" id="TLS54034.1"/>
    </source>
</evidence>
<dbReference type="InterPro" id="IPR032466">
    <property type="entry name" value="Metal_Hydrolase"/>
</dbReference>
<proteinExistence type="inferred from homology"/>
<evidence type="ECO:0000256" key="4">
    <source>
        <dbReference type="ARBA" id="ARBA00022801"/>
    </source>
</evidence>
<dbReference type="SUPFAM" id="SSF51338">
    <property type="entry name" value="Composite domain of metallo-dependent hydrolases"/>
    <property type="match status" value="1"/>
</dbReference>
<feature type="modified residue" description="N6-carboxylysine" evidence="5">
    <location>
        <position position="146"/>
    </location>
</feature>
<evidence type="ECO:0000256" key="5">
    <source>
        <dbReference type="PIRSR" id="PIRSR611778-50"/>
    </source>
</evidence>
<dbReference type="GO" id="GO:0004157">
    <property type="term" value="F:dihydropyrimidinase activity"/>
    <property type="evidence" value="ECO:0007669"/>
    <property type="project" value="UniProtKB-EC"/>
</dbReference>
<sequence>MRTLIRNGMVVTAQEQFKADIAIEDGTIAAIAKTLSPEPGDRSIDATGKYVFPGGIDVHAHLANTDRDDFESGTIAAAVGGTTSLINMTAPRRGQTIAEYLAEWKTKARSSVIDYSFHLILSGDDFRDSLLDELPVLLEGGVTSLKIFMAYKGTTMVDDARIYKVMKKAAERNLVVAIHAENGDVIEELIREAVERGDTEPVYHARTRPPALEAEAVARAASIAEVAGAKIYIVHLSCAAALEEVVRAKRRGIDLWVETCPQYLVLDESRLELPNFEGGKYVCSPPLRKTSDQEALWDGIRDGWIAAIGSDHCSYDFQTDKMLGRNNFADIPNGVPGIEDRFMLLYHYGVAEGRISLQKFVQIVSANPAEIFGLKTKGAIAIGKDADLVIVDPNGERTISKERQKQENDYNLYEGVRVAGTVAHVLSRGESIVEDGRYVGARGRGKMIHRETEEVYNVR</sequence>
<dbReference type="InterPro" id="IPR006680">
    <property type="entry name" value="Amidohydro-rel"/>
</dbReference>